<feature type="binding site" evidence="9">
    <location>
        <position position="478"/>
    </location>
    <ligand>
        <name>Zn(2+)</name>
        <dbReference type="ChEBI" id="CHEBI:29105"/>
    </ligand>
</feature>
<feature type="binding site" evidence="9">
    <location>
        <begin position="538"/>
        <end position="540"/>
    </location>
    <ligand>
        <name>substrate</name>
    </ligand>
</feature>
<comment type="similarity">
    <text evidence="3 9">Belongs to the SIS family. GmhA subfamily.</text>
</comment>
<dbReference type="KEGG" id="tsin:OXH18_07090"/>
<feature type="binding site" evidence="9">
    <location>
        <begin position="469"/>
        <end position="471"/>
    </location>
    <ligand>
        <name>substrate</name>
    </ligand>
</feature>
<comment type="function">
    <text evidence="9">Catalyzes the isomerization of sedoheptulose 7-phosphate in D-glycero-D-manno-heptose 7-phosphate.</text>
</comment>
<evidence type="ECO:0000256" key="6">
    <source>
        <dbReference type="ARBA" id="ARBA00022833"/>
    </source>
</evidence>
<feature type="binding site" evidence="9">
    <location>
        <position position="590"/>
    </location>
    <ligand>
        <name>substrate</name>
    </ligand>
</feature>
<dbReference type="Proteomes" id="UP001163152">
    <property type="component" value="Chromosome"/>
</dbReference>
<feature type="domain" description="SIS" evidence="11">
    <location>
        <begin position="454"/>
        <end position="610"/>
    </location>
</feature>
<gene>
    <name evidence="9" type="primary">gmhA</name>
    <name evidence="12" type="ORF">OXH18_07090</name>
</gene>
<evidence type="ECO:0000256" key="4">
    <source>
        <dbReference type="ARBA" id="ARBA00022490"/>
    </source>
</evidence>
<dbReference type="RefSeq" id="WP_268611783.1">
    <property type="nucleotide sequence ID" value="NZ_CP113797.1"/>
</dbReference>
<feature type="binding site" evidence="9">
    <location>
        <position position="590"/>
    </location>
    <ligand>
        <name>Zn(2+)</name>
        <dbReference type="ChEBI" id="CHEBI:29105"/>
    </ligand>
</feature>
<dbReference type="GO" id="GO:0005737">
    <property type="term" value="C:cytoplasm"/>
    <property type="evidence" value="ECO:0007669"/>
    <property type="project" value="UniProtKB-SubCell"/>
</dbReference>
<dbReference type="GO" id="GO:0008968">
    <property type="term" value="F:D-sedoheptulose 7-phosphate isomerase activity"/>
    <property type="evidence" value="ECO:0007669"/>
    <property type="project" value="UniProtKB-UniRule"/>
</dbReference>
<dbReference type="InterPro" id="IPR050099">
    <property type="entry name" value="SIS_GmhA/DiaA_subfam"/>
</dbReference>
<dbReference type="AlphaFoldDB" id="A0A9E9C8T2"/>
<evidence type="ECO:0000256" key="9">
    <source>
        <dbReference type="HAMAP-Rule" id="MF_00067"/>
    </source>
</evidence>
<evidence type="ECO:0000259" key="11">
    <source>
        <dbReference type="PROSITE" id="PS51464"/>
    </source>
</evidence>
<evidence type="ECO:0000256" key="5">
    <source>
        <dbReference type="ARBA" id="ARBA00022723"/>
    </source>
</evidence>
<dbReference type="GO" id="GO:0005975">
    <property type="term" value="P:carbohydrate metabolic process"/>
    <property type="evidence" value="ECO:0007669"/>
    <property type="project" value="UniProtKB-UniRule"/>
</dbReference>
<dbReference type="InterPro" id="IPR001347">
    <property type="entry name" value="SIS_dom"/>
</dbReference>
<comment type="miscellaneous">
    <text evidence="9">The reaction produces a racemic mixture of D-glycero-alpha-D-manno-heptose 7-phosphate and D-glycero-beta-D-manno-heptose 7-phosphate.</text>
</comment>
<dbReference type="InterPro" id="IPR046348">
    <property type="entry name" value="SIS_dom_sf"/>
</dbReference>
<keyword evidence="5 9" id="KW-0479">Metal-binding</keyword>
<dbReference type="SUPFAM" id="SSF53756">
    <property type="entry name" value="UDP-Glycosyltransferase/glycogen phosphorylase"/>
    <property type="match status" value="1"/>
</dbReference>
<evidence type="ECO:0000313" key="13">
    <source>
        <dbReference type="Proteomes" id="UP001163152"/>
    </source>
</evidence>
<keyword evidence="12" id="KW-0808">Transferase</keyword>
<dbReference type="Gene3D" id="3.40.50.10490">
    <property type="entry name" value="Glucose-6-phosphate isomerase like protein, domain 1"/>
    <property type="match status" value="1"/>
</dbReference>
<accession>A0A9E9C8T2</accession>
<feature type="binding site" evidence="9">
    <location>
        <position position="598"/>
    </location>
    <ligand>
        <name>Zn(2+)</name>
        <dbReference type="ChEBI" id="CHEBI:29105"/>
    </ligand>
</feature>
<dbReference type="GO" id="GO:0008270">
    <property type="term" value="F:zinc ion binding"/>
    <property type="evidence" value="ECO:0007669"/>
    <property type="project" value="UniProtKB-UniRule"/>
</dbReference>
<evidence type="ECO:0000256" key="10">
    <source>
        <dbReference type="SAM" id="MobiDB-lite"/>
    </source>
</evidence>
<sequence length="673" mass="73826">MTKRIALISEHATPLGIFGGVDSGGQNVYVGQLAKHLAAIGYHVDVFTRRDGEHLPDIVEWHQGVRVIHVPAGPPVPLPKENLLVYMDEFTAFVLDWCRHYSSYDLIHANFWMSGLVAANIKQSTGIPFVVTFHALGRVRRLHQGSADQFPDERFAIEDRIVQEADFIIAECPQDREDLVQLYQANVDRITIIPCGFDTTEFWSINRTHARLTLGLSPDEFIILQLGRMVPRKGVDTAIRGFAHLLKQKTIAARLLIVGGESETIDPKLTPEIGRLRAIAQELGIASRVTFVGRKGREVLKYYYSAADVFVTTPWYEPFGITPLESMACGTPVIGSDVGGIKFTVKDGETGFLIPPNTPELLADRLMYLYDHPQLTNLLGRQAVRRCHDHFTWSKVTSAVAALYEEVLADGCATAGIEANQLAILDRGFDSMLQTVQRSQRLLRSDIQAAAQAMSAAFAQGGKLLLCGNGGSAADSQHFAAELVGRFCCPQRAGLPALALTADSAFLTAWANDVNYDNIFARQVETFAQPHDLLLGISTSGRSQNVIAAFEAARRLNLKTIALLGGDGGELRAKADIAIVVPTLETQRIQEVHLLVIHLLCELVEEHLLAMHDCTLQQTQWEKDGYGFSVEPCLENTSQPKDPAYSGNSPQSVASPMTSTAAHSSKTLVIQNP</sequence>
<dbReference type="GO" id="GO:0016757">
    <property type="term" value="F:glycosyltransferase activity"/>
    <property type="evidence" value="ECO:0007669"/>
    <property type="project" value="UniProtKB-KW"/>
</dbReference>
<dbReference type="Pfam" id="PF13580">
    <property type="entry name" value="SIS_2"/>
    <property type="match status" value="1"/>
</dbReference>
<reference evidence="12" key="1">
    <citation type="submission" date="2022-12" db="EMBL/GenBank/DDBJ databases">
        <title>Polyphasic identification of a Novel Hot-Spring Cyanobacterium Ocullathermofonsia sinensis gen nov. sp. nov. and Genomic Insights on its Adaptations to the Thermal Habitat.</title>
        <authorList>
            <person name="Daroch M."/>
            <person name="Tang J."/>
            <person name="Jiang Y."/>
        </authorList>
    </citation>
    <scope>NUCLEOTIDE SEQUENCE</scope>
    <source>
        <strain evidence="12">PKUAC-SCTA174</strain>
    </source>
</reference>
<feature type="region of interest" description="Disordered" evidence="10">
    <location>
        <begin position="637"/>
        <end position="673"/>
    </location>
</feature>
<keyword evidence="7 9" id="KW-0413">Isomerase</keyword>
<evidence type="ECO:0000256" key="2">
    <source>
        <dbReference type="ARBA" id="ARBA00004496"/>
    </source>
</evidence>
<proteinExistence type="inferred from homology"/>
<feature type="binding site" evidence="9">
    <location>
        <begin position="512"/>
        <end position="513"/>
    </location>
    <ligand>
        <name>substrate</name>
    </ligand>
</feature>
<dbReference type="HAMAP" id="MF_00067">
    <property type="entry name" value="GmhA"/>
    <property type="match status" value="1"/>
</dbReference>
<feature type="binding site" evidence="9">
    <location>
        <position position="543"/>
    </location>
    <ligand>
        <name>substrate</name>
    </ligand>
</feature>
<dbReference type="PANTHER" id="PTHR30390">
    <property type="entry name" value="SEDOHEPTULOSE 7-PHOSPHATE ISOMERASE / DNAA INITIATOR-ASSOCIATING FACTOR FOR REPLICATION INITIATION"/>
    <property type="match status" value="1"/>
</dbReference>
<comment type="catalytic activity">
    <reaction evidence="1 9">
        <text>2 D-sedoheptulose 7-phosphate = D-glycero-alpha-D-manno-heptose 7-phosphate + D-glycero-beta-D-manno-heptose 7-phosphate</text>
        <dbReference type="Rhea" id="RHEA:27489"/>
        <dbReference type="ChEBI" id="CHEBI:57483"/>
        <dbReference type="ChEBI" id="CHEBI:60203"/>
        <dbReference type="ChEBI" id="CHEBI:60204"/>
        <dbReference type="EC" id="5.3.1.28"/>
    </reaction>
</comment>
<comment type="subcellular location">
    <subcellularLocation>
        <location evidence="2 9">Cytoplasm</location>
    </subcellularLocation>
</comment>
<evidence type="ECO:0000256" key="1">
    <source>
        <dbReference type="ARBA" id="ARBA00000348"/>
    </source>
</evidence>
<dbReference type="GO" id="GO:1901135">
    <property type="term" value="P:carbohydrate derivative metabolic process"/>
    <property type="evidence" value="ECO:0007669"/>
    <property type="project" value="InterPro"/>
</dbReference>
<comment type="cofactor">
    <cofactor evidence="9">
        <name>Zn(2+)</name>
        <dbReference type="ChEBI" id="CHEBI:29105"/>
    </cofactor>
    <text evidence="9">Binds 1 zinc ion per subunit.</text>
</comment>
<keyword evidence="4 9" id="KW-0963">Cytoplasm</keyword>
<dbReference type="EC" id="5.3.1.28" evidence="9"/>
<keyword evidence="12" id="KW-0328">Glycosyltransferase</keyword>
<comment type="pathway">
    <text evidence="9">Carbohydrate biosynthesis; D-glycero-D-manno-heptose 7-phosphate biosynthesis; D-glycero-alpha-D-manno-heptose 7-phosphate and D-glycero-beta-D-manno-heptose 7-phosphate from sedoheptulose 7-phosphate: step 1/1.</text>
</comment>
<evidence type="ECO:0000256" key="7">
    <source>
        <dbReference type="ARBA" id="ARBA00023235"/>
    </source>
</evidence>
<dbReference type="SUPFAM" id="SSF53697">
    <property type="entry name" value="SIS domain"/>
    <property type="match status" value="1"/>
</dbReference>
<keyword evidence="13" id="KW-1185">Reference proteome</keyword>
<feature type="binding site" evidence="9">
    <location>
        <position position="482"/>
    </location>
    <ligand>
        <name>substrate</name>
    </ligand>
</feature>
<dbReference type="InterPro" id="IPR035461">
    <property type="entry name" value="GmhA/DiaA"/>
</dbReference>
<dbReference type="GO" id="GO:0097367">
    <property type="term" value="F:carbohydrate derivative binding"/>
    <property type="evidence" value="ECO:0007669"/>
    <property type="project" value="InterPro"/>
</dbReference>
<name>A0A9E9C8T2_9CYAN</name>
<dbReference type="InterPro" id="IPR001296">
    <property type="entry name" value="Glyco_trans_1"/>
</dbReference>
<dbReference type="EMBL" id="CP113797">
    <property type="protein sequence ID" value="WAL61744.1"/>
    <property type="molecule type" value="Genomic_DNA"/>
</dbReference>
<dbReference type="PROSITE" id="PS51464">
    <property type="entry name" value="SIS"/>
    <property type="match status" value="1"/>
</dbReference>
<dbReference type="InterPro" id="IPR028098">
    <property type="entry name" value="Glyco_trans_4-like_N"/>
</dbReference>
<dbReference type="CDD" id="cd05006">
    <property type="entry name" value="SIS_GmhA"/>
    <property type="match status" value="1"/>
</dbReference>
<protein>
    <recommendedName>
        <fullName evidence="9">Phosphoheptose isomerase</fullName>
        <ecNumber evidence="9">5.3.1.28</ecNumber>
    </recommendedName>
    <alternativeName>
        <fullName evidence="9">Sedoheptulose 7-phosphate isomerase</fullName>
    </alternativeName>
</protein>
<dbReference type="InterPro" id="IPR004515">
    <property type="entry name" value="Phosphoheptose_Isoase"/>
</dbReference>
<dbReference type="CDD" id="cd03800">
    <property type="entry name" value="GT4_sucrose_synthase"/>
    <property type="match status" value="1"/>
</dbReference>
<keyword evidence="8 9" id="KW-0119">Carbohydrate metabolism</keyword>
<evidence type="ECO:0000256" key="3">
    <source>
        <dbReference type="ARBA" id="ARBA00009894"/>
    </source>
</evidence>
<keyword evidence="6 9" id="KW-0862">Zinc</keyword>
<evidence type="ECO:0000313" key="12">
    <source>
        <dbReference type="EMBL" id="WAL61744.1"/>
    </source>
</evidence>
<dbReference type="Pfam" id="PF13439">
    <property type="entry name" value="Glyco_transf_4"/>
    <property type="match status" value="1"/>
</dbReference>
<dbReference type="Pfam" id="PF00534">
    <property type="entry name" value="Glycos_transf_1"/>
    <property type="match status" value="1"/>
</dbReference>
<dbReference type="Gene3D" id="3.40.50.2000">
    <property type="entry name" value="Glycogen Phosphorylase B"/>
    <property type="match status" value="2"/>
</dbReference>
<evidence type="ECO:0000256" key="8">
    <source>
        <dbReference type="ARBA" id="ARBA00023277"/>
    </source>
</evidence>
<feature type="binding site" evidence="9">
    <location>
        <position position="482"/>
    </location>
    <ligand>
        <name>Zn(2+)</name>
        <dbReference type="ChEBI" id="CHEBI:29105"/>
    </ligand>
</feature>
<organism evidence="12 13">
    <name type="scientific">Thermocoleostomius sinensis A174</name>
    <dbReference type="NCBI Taxonomy" id="2016057"/>
    <lineage>
        <taxon>Bacteria</taxon>
        <taxon>Bacillati</taxon>
        <taxon>Cyanobacteriota</taxon>
        <taxon>Cyanophyceae</taxon>
        <taxon>Oculatellales</taxon>
        <taxon>Oculatellaceae</taxon>
        <taxon>Thermocoleostomius</taxon>
    </lineage>
</organism>